<dbReference type="EMBL" id="AWVH01000045">
    <property type="protein sequence ID" value="ERJ91486.1"/>
    <property type="molecule type" value="Genomic_DNA"/>
</dbReference>
<reference evidence="1 2" key="1">
    <citation type="submission" date="2013-08" db="EMBL/GenBank/DDBJ databases">
        <authorList>
            <person name="Weinstock G."/>
            <person name="Sodergren E."/>
            <person name="Wylie T."/>
            <person name="Fulton L."/>
            <person name="Fulton R."/>
            <person name="Fronick C."/>
            <person name="O'Laughlin M."/>
            <person name="Godfrey J."/>
            <person name="Miner T."/>
            <person name="Herter B."/>
            <person name="Appelbaum E."/>
            <person name="Cordes M."/>
            <person name="Lek S."/>
            <person name="Wollam A."/>
            <person name="Pepin K.H."/>
            <person name="Palsikar V.B."/>
            <person name="Mitreva M."/>
            <person name="Wilson R.K."/>
        </authorList>
    </citation>
    <scope>NUCLEOTIDE SEQUENCE [LARGE SCALE GENOMIC DNA]</scope>
    <source>
        <strain evidence="1 2">ATCC 700332</strain>
    </source>
</reference>
<proteinExistence type="predicted"/>
<gene>
    <name evidence="1" type="ORF">HMPREF9193_02187</name>
</gene>
<protein>
    <submittedName>
        <fullName evidence="1">Uncharacterized protein</fullName>
    </submittedName>
</protein>
<organism evidence="1 2">
    <name type="scientific">Treponema lecithinolyticum ATCC 700332</name>
    <dbReference type="NCBI Taxonomy" id="1321815"/>
    <lineage>
        <taxon>Bacteria</taxon>
        <taxon>Pseudomonadati</taxon>
        <taxon>Spirochaetota</taxon>
        <taxon>Spirochaetia</taxon>
        <taxon>Spirochaetales</taxon>
        <taxon>Treponemataceae</taxon>
        <taxon>Treponema</taxon>
    </lineage>
</organism>
<evidence type="ECO:0000313" key="2">
    <source>
        <dbReference type="Proteomes" id="UP000016649"/>
    </source>
</evidence>
<keyword evidence="2" id="KW-1185">Reference proteome</keyword>
<evidence type="ECO:0000313" key="1">
    <source>
        <dbReference type="EMBL" id="ERJ91486.1"/>
    </source>
</evidence>
<sequence length="40" mass="4603">MHKTDCAAARSAHTHGRLKNRLSVICRRVFDLSNQLHLFV</sequence>
<comment type="caution">
    <text evidence="1">The sequence shown here is derived from an EMBL/GenBank/DDBJ whole genome shotgun (WGS) entry which is preliminary data.</text>
</comment>
<accession>A0ABN0NVY4</accession>
<dbReference type="Proteomes" id="UP000016649">
    <property type="component" value="Unassembled WGS sequence"/>
</dbReference>
<name>A0ABN0NVY4_TRELE</name>